<dbReference type="PANTHER" id="PTHR40980:SF4">
    <property type="entry name" value="TONB-DEPENDENT RECEPTOR-LIKE BETA-BARREL DOMAIN-CONTAINING PROTEIN"/>
    <property type="match status" value="1"/>
</dbReference>
<evidence type="ECO:0000259" key="8">
    <source>
        <dbReference type="Pfam" id="PF07715"/>
    </source>
</evidence>
<evidence type="ECO:0000256" key="4">
    <source>
        <dbReference type="ARBA" id="ARBA00022692"/>
    </source>
</evidence>
<evidence type="ECO:0000256" key="1">
    <source>
        <dbReference type="ARBA" id="ARBA00004571"/>
    </source>
</evidence>
<keyword evidence="5 7" id="KW-0472">Membrane</keyword>
<feature type="domain" description="Outer membrane protein beta-barrel" evidence="9">
    <location>
        <begin position="411"/>
        <end position="809"/>
    </location>
</feature>
<evidence type="ECO:0000256" key="2">
    <source>
        <dbReference type="ARBA" id="ARBA00022448"/>
    </source>
</evidence>
<evidence type="ECO:0000259" key="9">
    <source>
        <dbReference type="Pfam" id="PF14905"/>
    </source>
</evidence>
<dbReference type="PROSITE" id="PS52016">
    <property type="entry name" value="TONB_DEPENDENT_REC_3"/>
    <property type="match status" value="1"/>
</dbReference>
<dbReference type="Pfam" id="PF07715">
    <property type="entry name" value="Plug"/>
    <property type="match status" value="1"/>
</dbReference>
<evidence type="ECO:0000256" key="3">
    <source>
        <dbReference type="ARBA" id="ARBA00022452"/>
    </source>
</evidence>
<keyword evidence="11" id="KW-1185">Reference proteome</keyword>
<comment type="subcellular location">
    <subcellularLocation>
        <location evidence="1 7">Cell outer membrane</location>
        <topology evidence="1 7">Multi-pass membrane protein</topology>
    </subcellularLocation>
</comment>
<dbReference type="InterPro" id="IPR039426">
    <property type="entry name" value="TonB-dep_rcpt-like"/>
</dbReference>
<dbReference type="RefSeq" id="WP_388012302.1">
    <property type="nucleotide sequence ID" value="NZ_JBHUDT010000001.1"/>
</dbReference>
<dbReference type="EMBL" id="JBHULK010000001">
    <property type="protein sequence ID" value="MFD2533524.1"/>
    <property type="molecule type" value="Genomic_DNA"/>
</dbReference>
<keyword evidence="4 7" id="KW-0812">Transmembrane</keyword>
<dbReference type="InterPro" id="IPR041700">
    <property type="entry name" value="OMP_b-brl_3"/>
</dbReference>
<keyword evidence="3 7" id="KW-1134">Transmembrane beta strand</keyword>
<dbReference type="SUPFAM" id="SSF49464">
    <property type="entry name" value="Carboxypeptidase regulatory domain-like"/>
    <property type="match status" value="1"/>
</dbReference>
<gene>
    <name evidence="10" type="ORF">ACFSQS_00295</name>
</gene>
<dbReference type="Pfam" id="PF13715">
    <property type="entry name" value="CarbopepD_reg_2"/>
    <property type="match status" value="1"/>
</dbReference>
<evidence type="ECO:0000313" key="11">
    <source>
        <dbReference type="Proteomes" id="UP001597441"/>
    </source>
</evidence>
<dbReference type="InterPro" id="IPR008969">
    <property type="entry name" value="CarboxyPept-like_regulatory"/>
</dbReference>
<dbReference type="Gene3D" id="2.170.130.10">
    <property type="entry name" value="TonB-dependent receptor, plug domain"/>
    <property type="match status" value="1"/>
</dbReference>
<keyword evidence="2 7" id="KW-0813">Transport</keyword>
<keyword evidence="10" id="KW-0675">Receptor</keyword>
<protein>
    <submittedName>
        <fullName evidence="10">TonB-dependent receptor domain-containing protein</fullName>
    </submittedName>
</protein>
<evidence type="ECO:0000256" key="7">
    <source>
        <dbReference type="PROSITE-ProRule" id="PRU01360"/>
    </source>
</evidence>
<name>A0ABW5JPM7_9FLAO</name>
<dbReference type="Pfam" id="PF14905">
    <property type="entry name" value="OMP_b-brl_3"/>
    <property type="match status" value="1"/>
</dbReference>
<dbReference type="Gene3D" id="2.60.40.1120">
    <property type="entry name" value="Carboxypeptidase-like, regulatory domain"/>
    <property type="match status" value="1"/>
</dbReference>
<keyword evidence="6 7" id="KW-0998">Cell outer membrane</keyword>
<feature type="domain" description="TonB-dependent receptor plug" evidence="8">
    <location>
        <begin position="181"/>
        <end position="257"/>
    </location>
</feature>
<proteinExistence type="inferred from homology"/>
<comment type="caution">
    <text evidence="10">The sequence shown here is derived from an EMBL/GenBank/DDBJ whole genome shotgun (WGS) entry which is preliminary data.</text>
</comment>
<evidence type="ECO:0000256" key="6">
    <source>
        <dbReference type="ARBA" id="ARBA00023237"/>
    </source>
</evidence>
<evidence type="ECO:0000313" key="10">
    <source>
        <dbReference type="EMBL" id="MFD2533524.1"/>
    </source>
</evidence>
<dbReference type="Proteomes" id="UP001597441">
    <property type="component" value="Unassembled WGS sequence"/>
</dbReference>
<dbReference type="InterPro" id="IPR037066">
    <property type="entry name" value="Plug_dom_sf"/>
</dbReference>
<accession>A0ABW5JPM7</accession>
<organism evidence="10 11">
    <name type="scientific">Gelatiniphilus marinus</name>
    <dbReference type="NCBI Taxonomy" id="1759464"/>
    <lineage>
        <taxon>Bacteria</taxon>
        <taxon>Pseudomonadati</taxon>
        <taxon>Bacteroidota</taxon>
        <taxon>Flavobacteriia</taxon>
        <taxon>Flavobacteriales</taxon>
        <taxon>Flavobacteriaceae</taxon>
        <taxon>Gelatiniphilus</taxon>
    </lineage>
</organism>
<dbReference type="SUPFAM" id="SSF56935">
    <property type="entry name" value="Porins"/>
    <property type="match status" value="1"/>
</dbReference>
<dbReference type="Gene3D" id="2.40.170.20">
    <property type="entry name" value="TonB-dependent receptor, beta-barrel domain"/>
    <property type="match status" value="1"/>
</dbReference>
<dbReference type="InterPro" id="IPR012910">
    <property type="entry name" value="Plug_dom"/>
</dbReference>
<comment type="similarity">
    <text evidence="7">Belongs to the TonB-dependent receptor family.</text>
</comment>
<dbReference type="PANTHER" id="PTHR40980">
    <property type="entry name" value="PLUG DOMAIN-CONTAINING PROTEIN"/>
    <property type="match status" value="1"/>
</dbReference>
<sequence length="825" mass="92932">MGGLCIKTHNKSKQEEKAIQFLSFIFAKKIATNQIMHKNLTVILLILVACPFVLAQNPQILITGKVLESNNNLPIEYATIAVLDNSTKTPLTGAITSLDGTFAFYTKDTDFYIEVSFMGFKTRTFKDFEIKENTINLKTIVLTEDNLALGEVVVRAEKSQMEFKLDKRVFNVGTDLSSTGASSLEVLNNIPSVNVNIEGEISLRGSQGVQILINGKPSVLASADGNALGSITADMIDKIEVITNPSAKYDAEGTSGIINIILKKSEKRGINGSATLNIGVPNSNSFGLSVNKRTEKFNLFSQLGFGIRTYPDERKSINQDLINNTTINSFGESEFDEKFANILIGADYHINSNNVLTLSGSYAYEVEDQWSETNFNQTNASNTTTNSWLRDEKTEADNPKLRYELQYKKDFKRHKEQSLLFSALGSSFRKDQFSDFDNTFILGSNEDFKQKTRTDYALEDYTFKLDYTHPFLDKYTIETGSQYVINSVSNDFAVSNLFNNEWVNNPDLTNVFDFNQKVLGLYTTAAYEGDIWGLKIGVRLEHTNLNTLLRTTNESNQNNYANLFPSIHTSFKLNASFSLQAGYSKRIRRPGLRELNPFSNIRNNFSISKGNPDLKPEYTDSYEITSIHKIGKASLNFSLYNRYTVDVVERISTFNNNISTSRPENVGTNTTTGFEANGKYAPSNWFSVQGDFNINYFSRNGFFETTSFNFKGNQWASSLTTKFKLPADFDIEISADYRSKYKTVQTVIADNLFADLGLRKKILKGKVILNLSIRDVFASRINQTTTTQPDFYLFNSRKRGRFVNFGISYGFGKGEAMEFSGQRRR</sequence>
<dbReference type="InterPro" id="IPR036942">
    <property type="entry name" value="Beta-barrel_TonB_sf"/>
</dbReference>
<evidence type="ECO:0000256" key="5">
    <source>
        <dbReference type="ARBA" id="ARBA00023136"/>
    </source>
</evidence>
<reference evidence="11" key="1">
    <citation type="journal article" date="2019" name="Int. J. Syst. Evol. Microbiol.">
        <title>The Global Catalogue of Microorganisms (GCM) 10K type strain sequencing project: providing services to taxonomists for standard genome sequencing and annotation.</title>
        <authorList>
            <consortium name="The Broad Institute Genomics Platform"/>
            <consortium name="The Broad Institute Genome Sequencing Center for Infectious Disease"/>
            <person name="Wu L."/>
            <person name="Ma J."/>
        </authorList>
    </citation>
    <scope>NUCLEOTIDE SEQUENCE [LARGE SCALE GENOMIC DNA]</scope>
    <source>
        <strain evidence="11">KCTC 42903</strain>
    </source>
</reference>